<evidence type="ECO:0000313" key="2">
    <source>
        <dbReference type="Proteomes" id="UP001601948"/>
    </source>
</evidence>
<evidence type="ECO:0000313" key="1">
    <source>
        <dbReference type="EMBL" id="MFF3223762.1"/>
    </source>
</evidence>
<organism evidence="1 2">
    <name type="scientific">Nocardia suismassiliense</name>
    <dbReference type="NCBI Taxonomy" id="2077092"/>
    <lineage>
        <taxon>Bacteria</taxon>
        <taxon>Bacillati</taxon>
        <taxon>Actinomycetota</taxon>
        <taxon>Actinomycetes</taxon>
        <taxon>Mycobacteriales</taxon>
        <taxon>Nocardiaceae</taxon>
        <taxon>Nocardia</taxon>
    </lineage>
</organism>
<dbReference type="RefSeq" id="WP_387716998.1">
    <property type="nucleotide sequence ID" value="NZ_JBIAPI010000002.1"/>
</dbReference>
<protein>
    <submittedName>
        <fullName evidence="1">Uncharacterized protein</fullName>
    </submittedName>
</protein>
<dbReference type="EMBL" id="JBIAPI010000002">
    <property type="protein sequence ID" value="MFF3223762.1"/>
    <property type="molecule type" value="Genomic_DNA"/>
</dbReference>
<sequence length="80" mass="9508">MKPKGSNAYQQFIRERSRAEYEQFMEFVEARQLDIDDEFWSEQDRADFRTESRALLVEWRRKEAEVLAAEDAAEDAEADS</sequence>
<accession>A0ABW6QS91</accession>
<comment type="caution">
    <text evidence="1">The sequence shown here is derived from an EMBL/GenBank/DDBJ whole genome shotgun (WGS) entry which is preliminary data.</text>
</comment>
<dbReference type="Proteomes" id="UP001601948">
    <property type="component" value="Unassembled WGS sequence"/>
</dbReference>
<proteinExistence type="predicted"/>
<keyword evidence="2" id="KW-1185">Reference proteome</keyword>
<reference evidence="1 2" key="1">
    <citation type="submission" date="2024-10" db="EMBL/GenBank/DDBJ databases">
        <title>The Natural Products Discovery Center: Release of the First 8490 Sequenced Strains for Exploring Actinobacteria Biosynthetic Diversity.</title>
        <authorList>
            <person name="Kalkreuter E."/>
            <person name="Kautsar S.A."/>
            <person name="Yang D."/>
            <person name="Bader C.D."/>
            <person name="Teijaro C.N."/>
            <person name="Fluegel L."/>
            <person name="Davis C.M."/>
            <person name="Simpson J.R."/>
            <person name="Lauterbach L."/>
            <person name="Steele A.D."/>
            <person name="Gui C."/>
            <person name="Meng S."/>
            <person name="Li G."/>
            <person name="Viehrig K."/>
            <person name="Ye F."/>
            <person name="Su P."/>
            <person name="Kiefer A.F."/>
            <person name="Nichols A."/>
            <person name="Cepeda A.J."/>
            <person name="Yan W."/>
            <person name="Fan B."/>
            <person name="Jiang Y."/>
            <person name="Adhikari A."/>
            <person name="Zheng C.-J."/>
            <person name="Schuster L."/>
            <person name="Cowan T.M."/>
            <person name="Smanski M.J."/>
            <person name="Chevrette M.G."/>
            <person name="De Carvalho L.P.S."/>
            <person name="Shen B."/>
        </authorList>
    </citation>
    <scope>NUCLEOTIDE SEQUENCE [LARGE SCALE GENOMIC DNA]</scope>
    <source>
        <strain evidence="1 2">NPDC003040</strain>
    </source>
</reference>
<name>A0ABW6QS91_9NOCA</name>
<gene>
    <name evidence="1" type="ORF">ACFYV7_13300</name>
</gene>